<evidence type="ECO:0000313" key="10">
    <source>
        <dbReference type="Proteomes" id="UP000295794"/>
    </source>
</evidence>
<reference evidence="7 9" key="1">
    <citation type="submission" date="2018-06" db="EMBL/GenBank/DDBJ databases">
        <authorList>
            <consortium name="Pathogen Informatics"/>
            <person name="Doyle S."/>
        </authorList>
    </citation>
    <scope>NUCLEOTIDE SEQUENCE [LARGE SCALE GENOMIC DNA]</scope>
    <source>
        <strain evidence="7 9">NCTC11159</strain>
    </source>
</reference>
<dbReference type="InterPro" id="IPR029052">
    <property type="entry name" value="Metallo-depent_PP-like"/>
</dbReference>
<keyword evidence="4" id="KW-0472">Membrane</keyword>
<dbReference type="InterPro" id="IPR004843">
    <property type="entry name" value="Calcineurin-like_PHP"/>
</dbReference>
<reference evidence="8 10" key="2">
    <citation type="submission" date="2019-03" db="EMBL/GenBank/DDBJ databases">
        <title>Genomic Encyclopedia of Type Strains, Phase IV (KMG-IV): sequencing the most valuable type-strain genomes for metagenomic binning, comparative biology and taxonomic classification.</title>
        <authorList>
            <person name="Goeker M."/>
        </authorList>
    </citation>
    <scope>NUCLEOTIDE SEQUENCE [LARGE SCALE GENOMIC DNA]</scope>
    <source>
        <strain evidence="8 10">DSM 3764</strain>
    </source>
</reference>
<keyword evidence="7" id="KW-0378">Hydrolase</keyword>
<keyword evidence="5" id="KW-0464">Manganese</keyword>
<dbReference type="GO" id="GO:0046872">
    <property type="term" value="F:metal ion binding"/>
    <property type="evidence" value="ECO:0007669"/>
    <property type="project" value="UniProtKB-KW"/>
</dbReference>
<dbReference type="GO" id="GO:0009245">
    <property type="term" value="P:lipid A biosynthetic process"/>
    <property type="evidence" value="ECO:0007669"/>
    <property type="project" value="TreeGrafter"/>
</dbReference>
<evidence type="ECO:0000313" key="9">
    <source>
        <dbReference type="Proteomes" id="UP000255108"/>
    </source>
</evidence>
<evidence type="ECO:0000256" key="3">
    <source>
        <dbReference type="ARBA" id="ARBA00022723"/>
    </source>
</evidence>
<dbReference type="InterPro" id="IPR043461">
    <property type="entry name" value="LpxH-like"/>
</dbReference>
<dbReference type="Proteomes" id="UP000255108">
    <property type="component" value="Unassembled WGS sequence"/>
</dbReference>
<dbReference type="RefSeq" id="WP_115228961.1">
    <property type="nucleotide sequence ID" value="NZ_CAWOLO010000008.1"/>
</dbReference>
<evidence type="ECO:0000256" key="1">
    <source>
        <dbReference type="ARBA" id="ARBA00022475"/>
    </source>
</evidence>
<dbReference type="PANTHER" id="PTHR34990:SF2">
    <property type="entry name" value="BLL8164 PROTEIN"/>
    <property type="match status" value="1"/>
</dbReference>
<dbReference type="EMBL" id="UGHR01000004">
    <property type="protein sequence ID" value="STR45207.1"/>
    <property type="molecule type" value="Genomic_DNA"/>
</dbReference>
<dbReference type="PANTHER" id="PTHR34990">
    <property type="entry name" value="UDP-2,3-DIACYLGLUCOSAMINE HYDROLASE-RELATED"/>
    <property type="match status" value="1"/>
</dbReference>
<evidence type="ECO:0000313" key="8">
    <source>
        <dbReference type="EMBL" id="TCU85109.1"/>
    </source>
</evidence>
<dbReference type="OrthoDB" id="9802481at2"/>
<evidence type="ECO:0000256" key="5">
    <source>
        <dbReference type="ARBA" id="ARBA00023211"/>
    </source>
</evidence>
<evidence type="ECO:0000259" key="6">
    <source>
        <dbReference type="Pfam" id="PF00149"/>
    </source>
</evidence>
<dbReference type="Pfam" id="PF00149">
    <property type="entry name" value="Metallophos"/>
    <property type="match status" value="1"/>
</dbReference>
<proteinExistence type="predicted"/>
<organism evidence="7 9">
    <name type="scientific">Iodobacter fluviatilis</name>
    <dbReference type="NCBI Taxonomy" id="537"/>
    <lineage>
        <taxon>Bacteria</taxon>
        <taxon>Pseudomonadati</taxon>
        <taxon>Pseudomonadota</taxon>
        <taxon>Betaproteobacteria</taxon>
        <taxon>Neisseriales</taxon>
        <taxon>Chitinibacteraceae</taxon>
        <taxon>Iodobacter</taxon>
    </lineage>
</organism>
<dbReference type="Gene3D" id="3.60.21.10">
    <property type="match status" value="1"/>
</dbReference>
<gene>
    <name evidence="8" type="ORF">EV682_108137</name>
    <name evidence="7" type="ORF">NCTC11159_03763</name>
</gene>
<dbReference type="GO" id="GO:0016020">
    <property type="term" value="C:membrane"/>
    <property type="evidence" value="ECO:0007669"/>
    <property type="project" value="GOC"/>
</dbReference>
<protein>
    <submittedName>
        <fullName evidence="7">UDP-2,3-diacylglucosamine hydrolase</fullName>
    </submittedName>
    <submittedName>
        <fullName evidence="8">UDP-2,3-diacylglucosamine pyrophosphatase LpxH</fullName>
    </submittedName>
</protein>
<dbReference type="EMBL" id="SMBT01000008">
    <property type="protein sequence ID" value="TCU85109.1"/>
    <property type="molecule type" value="Genomic_DNA"/>
</dbReference>
<keyword evidence="10" id="KW-1185">Reference proteome</keyword>
<dbReference type="GO" id="GO:0008758">
    <property type="term" value="F:UDP-2,3-diacylglucosamine hydrolase activity"/>
    <property type="evidence" value="ECO:0007669"/>
    <property type="project" value="TreeGrafter"/>
</dbReference>
<accession>A0A377SW50</accession>
<feature type="domain" description="Calcineurin-like phosphoesterase" evidence="6">
    <location>
        <begin position="11"/>
        <end position="208"/>
    </location>
</feature>
<evidence type="ECO:0000256" key="2">
    <source>
        <dbReference type="ARBA" id="ARBA00022519"/>
    </source>
</evidence>
<dbReference type="AlphaFoldDB" id="A0A377SW50"/>
<keyword evidence="1" id="KW-1003">Cell membrane</keyword>
<sequence length="272" mass="31003">MSESTLKFRSIWISDLHLGTSGCQTAYLLDFLKHCDADHLYLVGDIIDGWALKRSWFWQQSHNDVIQKILRKARKGTKVTYIPGNHDEGARQFLGLMFGEIIIEDEVIHTMANGKRFLVLHGDRFDGVVQCAKWLAIVGDRLYTITLKLNHWFNRARARFGLGYWSLSQFLKHKVKSAVSFVSNFETAVAAEAKTLGLDGVICGHIHKAEMREIDGVLYCNDGDWVESLTALVELPTGELRILTWQKFFHEQQTELINLYAPNSPLFEGMTA</sequence>
<dbReference type="Proteomes" id="UP000295794">
    <property type="component" value="Unassembled WGS sequence"/>
</dbReference>
<dbReference type="SUPFAM" id="SSF56300">
    <property type="entry name" value="Metallo-dependent phosphatases"/>
    <property type="match status" value="1"/>
</dbReference>
<evidence type="ECO:0000256" key="4">
    <source>
        <dbReference type="ARBA" id="ARBA00023136"/>
    </source>
</evidence>
<name>A0A377SW50_9NEIS</name>
<keyword evidence="3" id="KW-0479">Metal-binding</keyword>
<keyword evidence="2" id="KW-0997">Cell inner membrane</keyword>
<dbReference type="CDD" id="cd07398">
    <property type="entry name" value="MPP_YbbF-LpxH"/>
    <property type="match status" value="1"/>
</dbReference>
<evidence type="ECO:0000313" key="7">
    <source>
        <dbReference type="EMBL" id="STR45207.1"/>
    </source>
</evidence>